<reference evidence="1" key="1">
    <citation type="submission" date="2017-10" db="EMBL/GenBank/DDBJ databases">
        <title>Genome sequence of cellulolytic Lachnospiraceae bacterium XHS1971 isolated from hotspring sediment.</title>
        <authorList>
            <person name="Vasudevan G."/>
            <person name="Joshi A.J."/>
            <person name="Hivarkar S."/>
            <person name="Lanjekar V.B."/>
            <person name="Dhakephalkar P.K."/>
            <person name="Dagar S."/>
        </authorList>
    </citation>
    <scope>NUCLEOTIDE SEQUENCE</scope>
    <source>
        <strain evidence="1">XHS1971</strain>
    </source>
</reference>
<gene>
    <name evidence="1" type="ORF">CS063_10685</name>
</gene>
<evidence type="ECO:0000313" key="2">
    <source>
        <dbReference type="Proteomes" id="UP000224460"/>
    </source>
</evidence>
<keyword evidence="2" id="KW-1185">Reference proteome</keyword>
<sequence length="285" mass="33105">MVVFMISKKIQTETGNAWRAKLKLPDGKLTLRAQSEEVEKEFWRLRQKTGQLALDSYREPICKELLQLLQTYKIHSALEMGPGWGNYTFFLAKHCKQLTCVDISQDNLDYLNKEAKEKGLLVPHLLCSPWEEVDISVPTYDLVFGYNCFYRMTHIEENLLKMHQAASRLCVIGMNSPPELPWLPALEKELHLPVRYTRVGCKELQKILSELGIQARRIEIPNQRNYVYSSIDELVANAERMICGTYDRESLETVLLQYHEPLADGALICRYVFTSELLVWETFKK</sequence>
<dbReference type="EMBL" id="PEDL01000011">
    <property type="protein sequence ID" value="PHV70349.1"/>
    <property type="molecule type" value="Genomic_DNA"/>
</dbReference>
<proteinExistence type="predicted"/>
<evidence type="ECO:0000313" key="1">
    <source>
        <dbReference type="EMBL" id="PHV70349.1"/>
    </source>
</evidence>
<dbReference type="Proteomes" id="UP000224460">
    <property type="component" value="Unassembled WGS sequence"/>
</dbReference>
<organism evidence="1 2">
    <name type="scientific">Sporanaerobium hydrogeniformans</name>
    <dbReference type="NCBI Taxonomy" id="3072179"/>
    <lineage>
        <taxon>Bacteria</taxon>
        <taxon>Bacillati</taxon>
        <taxon>Bacillota</taxon>
        <taxon>Clostridia</taxon>
        <taxon>Lachnospirales</taxon>
        <taxon>Lachnospiraceae</taxon>
        <taxon>Sporanaerobium</taxon>
    </lineage>
</organism>
<name>A0AC61DAR5_9FIRM</name>
<protein>
    <submittedName>
        <fullName evidence="1">Uncharacterized protein</fullName>
    </submittedName>
</protein>
<accession>A0AC61DAR5</accession>
<comment type="caution">
    <text evidence="1">The sequence shown here is derived from an EMBL/GenBank/DDBJ whole genome shotgun (WGS) entry which is preliminary data.</text>
</comment>